<evidence type="ECO:0000256" key="4">
    <source>
        <dbReference type="SAM" id="MobiDB-lite"/>
    </source>
</evidence>
<feature type="region of interest" description="Disordered" evidence="4">
    <location>
        <begin position="1"/>
        <end position="22"/>
    </location>
</feature>
<evidence type="ECO:0000256" key="1">
    <source>
        <dbReference type="ARBA" id="ARBA00008857"/>
    </source>
</evidence>
<protein>
    <submittedName>
        <fullName evidence="6">Phage integrase family protein</fullName>
    </submittedName>
</protein>
<dbReference type="InterPro" id="IPR013762">
    <property type="entry name" value="Integrase-like_cat_sf"/>
</dbReference>
<dbReference type="CDD" id="cd00796">
    <property type="entry name" value="INT_Rci_Hp1_C"/>
    <property type="match status" value="1"/>
</dbReference>
<dbReference type="AlphaFoldDB" id="A0A212KE83"/>
<organism evidence="6">
    <name type="scientific">uncultured Desulfovibrio sp</name>
    <dbReference type="NCBI Taxonomy" id="167968"/>
    <lineage>
        <taxon>Bacteria</taxon>
        <taxon>Pseudomonadati</taxon>
        <taxon>Thermodesulfobacteriota</taxon>
        <taxon>Desulfovibrionia</taxon>
        <taxon>Desulfovibrionales</taxon>
        <taxon>Desulfovibrionaceae</taxon>
        <taxon>Desulfovibrio</taxon>
        <taxon>environmental samples</taxon>
    </lineage>
</organism>
<keyword evidence="3" id="KW-0233">DNA recombination</keyword>
<feature type="domain" description="Tyr recombinase" evidence="5">
    <location>
        <begin position="213"/>
        <end position="388"/>
    </location>
</feature>
<dbReference type="Pfam" id="PF00589">
    <property type="entry name" value="Phage_integrase"/>
    <property type="match status" value="1"/>
</dbReference>
<evidence type="ECO:0000259" key="5">
    <source>
        <dbReference type="PROSITE" id="PS51898"/>
    </source>
</evidence>
<comment type="similarity">
    <text evidence="1">Belongs to the 'phage' integrase family.</text>
</comment>
<dbReference type="PANTHER" id="PTHR30629">
    <property type="entry name" value="PROPHAGE INTEGRASE"/>
    <property type="match status" value="1"/>
</dbReference>
<dbReference type="SUPFAM" id="SSF56349">
    <property type="entry name" value="DNA breaking-rejoining enzymes"/>
    <property type="match status" value="1"/>
</dbReference>
<dbReference type="GO" id="GO:0006310">
    <property type="term" value="P:DNA recombination"/>
    <property type="evidence" value="ECO:0007669"/>
    <property type="project" value="UniProtKB-KW"/>
</dbReference>
<evidence type="ECO:0000256" key="3">
    <source>
        <dbReference type="ARBA" id="ARBA00023172"/>
    </source>
</evidence>
<dbReference type="EMBL" id="FLUP01000001">
    <property type="protein sequence ID" value="SBW10023.1"/>
    <property type="molecule type" value="Genomic_DNA"/>
</dbReference>
<dbReference type="PROSITE" id="PS51898">
    <property type="entry name" value="TYR_RECOMBINASE"/>
    <property type="match status" value="1"/>
</dbReference>
<evidence type="ECO:0000313" key="6">
    <source>
        <dbReference type="EMBL" id="SBW10023.1"/>
    </source>
</evidence>
<dbReference type="GO" id="GO:0003677">
    <property type="term" value="F:DNA binding"/>
    <property type="evidence" value="ECO:0007669"/>
    <property type="project" value="InterPro"/>
</dbReference>
<dbReference type="InterPro" id="IPR002104">
    <property type="entry name" value="Integrase_catalytic"/>
</dbReference>
<name>A0A212KE83_9BACT</name>
<accession>A0A212KE83</accession>
<dbReference type="InterPro" id="IPR050808">
    <property type="entry name" value="Phage_Integrase"/>
</dbReference>
<evidence type="ECO:0000256" key="2">
    <source>
        <dbReference type="ARBA" id="ARBA00022908"/>
    </source>
</evidence>
<dbReference type="InterPro" id="IPR011010">
    <property type="entry name" value="DNA_brk_join_enz"/>
</dbReference>
<dbReference type="PANTHER" id="PTHR30629:SF2">
    <property type="entry name" value="PROPHAGE INTEGRASE INTS-RELATED"/>
    <property type="match status" value="1"/>
</dbReference>
<dbReference type="Gene3D" id="1.10.443.10">
    <property type="entry name" value="Intergrase catalytic core"/>
    <property type="match status" value="1"/>
</dbReference>
<reference evidence="6" key="1">
    <citation type="submission" date="2016-04" db="EMBL/GenBank/DDBJ databases">
        <authorList>
            <person name="Evans L.H."/>
            <person name="Alamgir A."/>
            <person name="Owens N."/>
            <person name="Weber N.D."/>
            <person name="Virtaneva K."/>
            <person name="Barbian K."/>
            <person name="Babar A."/>
            <person name="Rosenke K."/>
        </authorList>
    </citation>
    <scope>NUCLEOTIDE SEQUENCE</scope>
    <source>
        <strain evidence="6">92-2</strain>
    </source>
</reference>
<dbReference type="GO" id="GO:0015074">
    <property type="term" value="P:DNA integration"/>
    <property type="evidence" value="ECO:0007669"/>
    <property type="project" value="UniProtKB-KW"/>
</dbReference>
<keyword evidence="2" id="KW-0229">DNA integration</keyword>
<gene>
    <name evidence="6" type="ORF">KM92DES2_12862</name>
</gene>
<proteinExistence type="inferred from homology"/>
<sequence>MGRESHQVNNMSTTDTKNKTNHKAWEKVESGIRKYEHLTRKHGKRPDVYYAIRYTVDGKRYEEGLGWASKGWTLEKVRETLAELRLAKKTGAGPVTLQEKREKAKAEREAEKTKPTIGRLWEIYKTTKGNYASFITDRANFHHFSVLHNRLAETLKTHEITAIAISLQDQGKTPQTIKNVLELIRRLVNFGVKQELCSRPQGLRFDMPKIDNHKTECLTPEQAKALMEALDADQDQNLASMVRLALATGMRRGALLSLQWDDIDFNNELIKLRGEAAKSGKTSQIPITSAAKAVLSNITHTNSPYIFPSKDGGKRVEIRRFLDRIRKRAGLPSEFRPLHGLRHTYASWLASSGKVDLFTLQKLLTHNSPQMTQRYAHLADEAIKRAASVIDECLQTAKDIKLKK</sequence>